<gene>
    <name evidence="1" type="ORF">glysoja_049366</name>
</gene>
<dbReference type="Gene3D" id="2.40.50.140">
    <property type="entry name" value="Nucleic acid-binding proteins"/>
    <property type="match status" value="1"/>
</dbReference>
<dbReference type="Proteomes" id="UP000053555">
    <property type="component" value="Unassembled WGS sequence"/>
</dbReference>
<evidence type="ECO:0008006" key="2">
    <source>
        <dbReference type="Google" id="ProtNLM"/>
    </source>
</evidence>
<evidence type="ECO:0000313" key="1">
    <source>
        <dbReference type="EMBL" id="KHN33206.1"/>
    </source>
</evidence>
<dbReference type="InterPro" id="IPR012340">
    <property type="entry name" value="NA-bd_OB-fold"/>
</dbReference>
<accession>A0A0B2RFA1</accession>
<name>A0A0B2RFA1_GLYSO</name>
<proteinExistence type="predicted"/>
<organism evidence="1">
    <name type="scientific">Glycine soja</name>
    <name type="common">Wild soybean</name>
    <dbReference type="NCBI Taxonomy" id="3848"/>
    <lineage>
        <taxon>Eukaryota</taxon>
        <taxon>Viridiplantae</taxon>
        <taxon>Streptophyta</taxon>
        <taxon>Embryophyta</taxon>
        <taxon>Tracheophyta</taxon>
        <taxon>Spermatophyta</taxon>
        <taxon>Magnoliopsida</taxon>
        <taxon>eudicotyledons</taxon>
        <taxon>Gunneridae</taxon>
        <taxon>Pentapetalae</taxon>
        <taxon>rosids</taxon>
        <taxon>fabids</taxon>
        <taxon>Fabales</taxon>
        <taxon>Fabaceae</taxon>
        <taxon>Papilionoideae</taxon>
        <taxon>50 kb inversion clade</taxon>
        <taxon>NPAAA clade</taxon>
        <taxon>indigoferoid/millettioid clade</taxon>
        <taxon>Phaseoleae</taxon>
        <taxon>Glycine</taxon>
        <taxon>Glycine subgen. Soja</taxon>
    </lineage>
</organism>
<dbReference type="AlphaFoldDB" id="A0A0B2RFA1"/>
<protein>
    <recommendedName>
        <fullName evidence="2">Replication factor A C-terminal domain-containing protein</fullName>
    </recommendedName>
</protein>
<reference evidence="1" key="1">
    <citation type="submission" date="2014-07" db="EMBL/GenBank/DDBJ databases">
        <title>Identification of a novel salt tolerance gene in wild soybean by whole-genome sequencing.</title>
        <authorList>
            <person name="Lam H.-M."/>
            <person name="Qi X."/>
            <person name="Li M.-W."/>
            <person name="Liu X."/>
            <person name="Xie M."/>
            <person name="Ni M."/>
            <person name="Xu X."/>
        </authorList>
    </citation>
    <scope>NUCLEOTIDE SEQUENCE [LARGE SCALE GENOMIC DNA]</scope>
    <source>
        <tissue evidence="1">Root</tissue>
    </source>
</reference>
<dbReference type="SUPFAM" id="SSF50249">
    <property type="entry name" value="Nucleic acid-binding proteins"/>
    <property type="match status" value="1"/>
</dbReference>
<dbReference type="EMBL" id="KN649594">
    <property type="protein sequence ID" value="KHN33206.1"/>
    <property type="molecule type" value="Genomic_DNA"/>
</dbReference>
<sequence length="220" mass="24463">MTVWEDYAIQLHDAIDKNLLLQEPLVVMLTLGKIKDATGASGVGYNLVEKFFHNARVVSIGEINNLRQDCYCLTVGTVDEIIIDAPWSYDSCPNCTTTFDPSKGGLACHSCQNSVTNTVPRYKLNVRMEHNGDKGNFLFWDATCIKLFGKTAAECRDELIADGDDIKVFSTCVDEILSKTWAVIFKFCSQLHQSSVLDVSEEPHHIQTLIATLGLKVITK</sequence>